<evidence type="ECO:0000313" key="2">
    <source>
        <dbReference type="EMBL" id="KAL3534803.1"/>
    </source>
</evidence>
<dbReference type="EMBL" id="JBJUIK010000002">
    <property type="protein sequence ID" value="KAL3534803.1"/>
    <property type="molecule type" value="Genomic_DNA"/>
</dbReference>
<comment type="caution">
    <text evidence="2">The sequence shown here is derived from an EMBL/GenBank/DDBJ whole genome shotgun (WGS) entry which is preliminary data.</text>
</comment>
<proteinExistence type="predicted"/>
<name>A0ABD3AUC2_9GENT</name>
<organism evidence="2 3">
    <name type="scientific">Cinchona calisaya</name>
    <dbReference type="NCBI Taxonomy" id="153742"/>
    <lineage>
        <taxon>Eukaryota</taxon>
        <taxon>Viridiplantae</taxon>
        <taxon>Streptophyta</taxon>
        <taxon>Embryophyta</taxon>
        <taxon>Tracheophyta</taxon>
        <taxon>Spermatophyta</taxon>
        <taxon>Magnoliopsida</taxon>
        <taxon>eudicotyledons</taxon>
        <taxon>Gunneridae</taxon>
        <taxon>Pentapetalae</taxon>
        <taxon>asterids</taxon>
        <taxon>lamiids</taxon>
        <taxon>Gentianales</taxon>
        <taxon>Rubiaceae</taxon>
        <taxon>Cinchonoideae</taxon>
        <taxon>Cinchoneae</taxon>
        <taxon>Cinchona</taxon>
    </lineage>
</organism>
<feature type="region of interest" description="Disordered" evidence="1">
    <location>
        <begin position="1"/>
        <end position="21"/>
    </location>
</feature>
<gene>
    <name evidence="2" type="ORF">ACH5RR_003264</name>
</gene>
<evidence type="ECO:0000313" key="3">
    <source>
        <dbReference type="Proteomes" id="UP001630127"/>
    </source>
</evidence>
<accession>A0ABD3AUC2</accession>
<keyword evidence="3" id="KW-1185">Reference proteome</keyword>
<sequence length="141" mass="15901">MQEQPSNKVRGKRWSKLKNQTNFAKSATGKDVVADILESSNSKELANILVGKEPEVAGFQHEVEGSKEDTNLDMTKQQQNMESIVADLWFDLPNTNSLSASIMDDHAEVFRVHVSHDQRHYFSDLDALDNVEPIKDKSLDT</sequence>
<dbReference type="AlphaFoldDB" id="A0ABD3AUC2"/>
<reference evidence="2 3" key="1">
    <citation type="submission" date="2024-11" db="EMBL/GenBank/DDBJ databases">
        <title>A near-complete genome assembly of Cinchona calisaya.</title>
        <authorList>
            <person name="Lian D.C."/>
            <person name="Zhao X.W."/>
            <person name="Wei L."/>
        </authorList>
    </citation>
    <scope>NUCLEOTIDE SEQUENCE [LARGE SCALE GENOMIC DNA]</scope>
    <source>
        <tissue evidence="2">Nenye</tissue>
    </source>
</reference>
<evidence type="ECO:0000256" key="1">
    <source>
        <dbReference type="SAM" id="MobiDB-lite"/>
    </source>
</evidence>
<protein>
    <submittedName>
        <fullName evidence="2">Uncharacterized protein</fullName>
    </submittedName>
</protein>
<dbReference type="Proteomes" id="UP001630127">
    <property type="component" value="Unassembled WGS sequence"/>
</dbReference>